<dbReference type="Gene3D" id="3.40.50.10380">
    <property type="entry name" value="Malic enzyme, N-terminal domain"/>
    <property type="match status" value="1"/>
</dbReference>
<evidence type="ECO:0000313" key="12">
    <source>
        <dbReference type="Proteomes" id="UP000028582"/>
    </source>
</evidence>
<gene>
    <name evidence="11" type="ORF">F444_02708</name>
</gene>
<evidence type="ECO:0000256" key="6">
    <source>
        <dbReference type="PIRSR" id="PIRSR000106-2"/>
    </source>
</evidence>
<reference evidence="11 12" key="1">
    <citation type="submission" date="2013-11" db="EMBL/GenBank/DDBJ databases">
        <title>The Genome Sequence of Phytophthora parasitica P1976.</title>
        <authorList>
            <consortium name="The Broad Institute Genomics Platform"/>
            <person name="Russ C."/>
            <person name="Tyler B."/>
            <person name="Panabieres F."/>
            <person name="Shan W."/>
            <person name="Tripathy S."/>
            <person name="Grunwald N."/>
            <person name="Machado M."/>
            <person name="Johnson C.S."/>
            <person name="Walker B."/>
            <person name="Young S."/>
            <person name="Zeng Q."/>
            <person name="Gargeya S."/>
            <person name="Fitzgerald M."/>
            <person name="Haas B."/>
            <person name="Abouelleil A."/>
            <person name="Allen A.W."/>
            <person name="Alvarado L."/>
            <person name="Arachchi H.M."/>
            <person name="Berlin A.M."/>
            <person name="Chapman S.B."/>
            <person name="Gainer-Dewar J."/>
            <person name="Goldberg J."/>
            <person name="Griggs A."/>
            <person name="Gujja S."/>
            <person name="Hansen M."/>
            <person name="Howarth C."/>
            <person name="Imamovic A."/>
            <person name="Ireland A."/>
            <person name="Larimer J."/>
            <person name="McCowan C."/>
            <person name="Murphy C."/>
            <person name="Pearson M."/>
            <person name="Poon T.W."/>
            <person name="Priest M."/>
            <person name="Roberts A."/>
            <person name="Saif S."/>
            <person name="Shea T."/>
            <person name="Sisk P."/>
            <person name="Sykes S."/>
            <person name="Wortman J."/>
            <person name="Nusbaum C."/>
            <person name="Birren B."/>
        </authorList>
    </citation>
    <scope>NUCLEOTIDE SEQUENCE [LARGE SCALE GENOMIC DNA]</scope>
    <source>
        <strain evidence="11 12">P1976</strain>
    </source>
</reference>
<dbReference type="Pfam" id="PF03949">
    <property type="entry name" value="Malic_M"/>
    <property type="match status" value="1"/>
</dbReference>
<feature type="binding site" evidence="7">
    <location>
        <position position="236"/>
    </location>
    <ligand>
        <name>a divalent metal cation</name>
        <dbReference type="ChEBI" id="CHEBI:60240"/>
    </ligand>
</feature>
<dbReference type="CDD" id="cd05312">
    <property type="entry name" value="NAD_bind_1_malic_enz"/>
    <property type="match status" value="1"/>
</dbReference>
<dbReference type="SUPFAM" id="SSF51735">
    <property type="entry name" value="NAD(P)-binding Rossmann-fold domains"/>
    <property type="match status" value="1"/>
</dbReference>
<feature type="active site" description="Proton donor" evidence="5">
    <location>
        <position position="164"/>
    </location>
</feature>
<dbReference type="Gene3D" id="3.40.50.720">
    <property type="entry name" value="NAD(P)-binding Rossmann-like Domain"/>
    <property type="match status" value="1"/>
</dbReference>
<accession>A0A081AWD5</accession>
<feature type="binding site" evidence="6">
    <location>
        <position position="146"/>
    </location>
    <ligand>
        <name>(S)-malate</name>
        <dbReference type="ChEBI" id="CHEBI:15589"/>
    </ligand>
</feature>
<dbReference type="NCBIfam" id="NF010052">
    <property type="entry name" value="PRK13529.1"/>
    <property type="match status" value="1"/>
</dbReference>
<feature type="domain" description="Malic enzyme NAD-binding" evidence="9">
    <location>
        <begin position="261"/>
        <end position="514"/>
    </location>
</feature>
<evidence type="ECO:0000256" key="4">
    <source>
        <dbReference type="ARBA" id="ARBA00023002"/>
    </source>
</evidence>
<dbReference type="PIRSF" id="PIRSF000106">
    <property type="entry name" value="ME"/>
    <property type="match status" value="1"/>
</dbReference>
<sequence length="538" mass="58945">MASTGYTTMRTPITNKGLAFTEEQRQQLGLRGLVPAAVTSTEFETERAMAAIRRKTSPIEKYIFMQNMQNTNEDVYYRMLIEHTPELMPIVYTPTVGQGCQEFSHIYTQQPRGLFISVNDIGHVAEILDNWPQKDIRAICFTDGERILGLGDQGANGMGIPVGKLALYTACAGVPPQMCLPVVLDCGTNNEEYLADPFYIGLRQKRERGAKFERLVDEFMNAAKAKYGDNVLLQFEDFGNSTAFHLLRKYQNTHCTFNDDIQGTASVVLGGLLAAVPLSGKTISEQTFLFLGAGEAGTGIAELIAQAIAQETGKSVEESRKQIWLVDSRGLIVESRKESLQHHKLLFAHDAPACPDLLSAIEQIKPTALIGVCTIPKTFTKEVCEKMSELNERPIIFALSNPTSKAECTAEEAYTFTNGKCIFASGSPFDPVVFNGKRYVPGQGNNSYVFPGIGLGVVAAGLTHVNDEIMIIAAKTLAGLTTPADLETGCVYPPLSNIRSVSLKIAEAVAEYGYEQGFAKVPRPENLTQYLADFMYNP</sequence>
<dbReference type="AlphaFoldDB" id="A0A081AWD5"/>
<dbReference type="SMART" id="SM00919">
    <property type="entry name" value="Malic_M"/>
    <property type="match status" value="1"/>
</dbReference>
<evidence type="ECO:0000313" key="11">
    <source>
        <dbReference type="EMBL" id="ETO83196.1"/>
    </source>
</evidence>
<name>A0A081AWD5_PHYNI</name>
<proteinExistence type="inferred from homology"/>
<feature type="active site" description="Proton donor" evidence="5">
    <location>
        <position position="92"/>
    </location>
</feature>
<dbReference type="InterPro" id="IPR046346">
    <property type="entry name" value="Aminoacid_DH-like_N_sf"/>
</dbReference>
<dbReference type="EMBL" id="ANJA01000528">
    <property type="protein sequence ID" value="ETO83196.1"/>
    <property type="molecule type" value="Genomic_DNA"/>
</dbReference>
<feature type="binding site" evidence="7">
    <location>
        <position position="260"/>
    </location>
    <ligand>
        <name>a divalent metal cation</name>
        <dbReference type="ChEBI" id="CHEBI:60240"/>
    </ligand>
</feature>
<feature type="binding site" evidence="7">
    <location>
        <position position="237"/>
    </location>
    <ligand>
        <name>a divalent metal cation</name>
        <dbReference type="ChEBI" id="CHEBI:60240"/>
    </ligand>
</feature>
<keyword evidence="3 7" id="KW-0479">Metal-binding</keyword>
<comment type="similarity">
    <text evidence="2 8">Belongs to the malic enzymes family.</text>
</comment>
<comment type="cofactor">
    <cofactor evidence="7">
        <name>Mg(2+)</name>
        <dbReference type="ChEBI" id="CHEBI:18420"/>
    </cofactor>
    <cofactor evidence="7">
        <name>Mn(2+)</name>
        <dbReference type="ChEBI" id="CHEBI:29035"/>
    </cofactor>
    <text evidence="7">Divalent metal cations. Prefers magnesium or manganese.</text>
</comment>
<dbReference type="Pfam" id="PF00390">
    <property type="entry name" value="malic"/>
    <property type="match status" value="1"/>
</dbReference>
<dbReference type="PANTHER" id="PTHR23406:SF90">
    <property type="entry name" value="MALIC ENZYME-RELATED"/>
    <property type="match status" value="1"/>
</dbReference>
<evidence type="ECO:0000256" key="1">
    <source>
        <dbReference type="ARBA" id="ARBA00001936"/>
    </source>
</evidence>
<evidence type="ECO:0000256" key="5">
    <source>
        <dbReference type="PIRSR" id="PIRSR000106-1"/>
    </source>
</evidence>
<dbReference type="GO" id="GO:0046872">
    <property type="term" value="F:metal ion binding"/>
    <property type="evidence" value="ECO:0007669"/>
    <property type="project" value="UniProtKB-KW"/>
</dbReference>
<dbReference type="InterPro" id="IPR012302">
    <property type="entry name" value="Malic_NAD-bd"/>
</dbReference>
<evidence type="ECO:0000256" key="2">
    <source>
        <dbReference type="ARBA" id="ARBA00008785"/>
    </source>
</evidence>
<dbReference type="InterPro" id="IPR001891">
    <property type="entry name" value="Malic_OxRdtase"/>
</dbReference>
<comment type="cofactor">
    <cofactor evidence="1">
        <name>Mn(2+)</name>
        <dbReference type="ChEBI" id="CHEBI:29035"/>
    </cofactor>
</comment>
<keyword evidence="4 8" id="KW-0560">Oxidoreductase</keyword>
<dbReference type="SUPFAM" id="SSF53223">
    <property type="entry name" value="Aminoacid dehydrogenase-like, N-terminal domain"/>
    <property type="match status" value="1"/>
</dbReference>
<dbReference type="InterPro" id="IPR012301">
    <property type="entry name" value="Malic_N_dom"/>
</dbReference>
<protein>
    <recommendedName>
        <fullName evidence="8">Malic enzyme</fullName>
    </recommendedName>
</protein>
<evidence type="ECO:0000256" key="7">
    <source>
        <dbReference type="PIRSR" id="PIRSR000106-3"/>
    </source>
</evidence>
<evidence type="ECO:0000256" key="8">
    <source>
        <dbReference type="RuleBase" id="RU003426"/>
    </source>
</evidence>
<dbReference type="InterPro" id="IPR037062">
    <property type="entry name" value="Malic_N_dom_sf"/>
</dbReference>
<organism evidence="11 12">
    <name type="scientific">Phytophthora nicotianae P1976</name>
    <dbReference type="NCBI Taxonomy" id="1317066"/>
    <lineage>
        <taxon>Eukaryota</taxon>
        <taxon>Sar</taxon>
        <taxon>Stramenopiles</taxon>
        <taxon>Oomycota</taxon>
        <taxon>Peronosporomycetes</taxon>
        <taxon>Peronosporales</taxon>
        <taxon>Peronosporaceae</taxon>
        <taxon>Phytophthora</taxon>
    </lineage>
</organism>
<dbReference type="OrthoDB" id="5365701at2759"/>
<dbReference type="PROSITE" id="PS00331">
    <property type="entry name" value="MALIC_ENZYMES"/>
    <property type="match status" value="1"/>
</dbReference>
<evidence type="ECO:0000259" key="9">
    <source>
        <dbReference type="SMART" id="SM00919"/>
    </source>
</evidence>
<dbReference type="PANTHER" id="PTHR23406">
    <property type="entry name" value="MALIC ENZYME-RELATED"/>
    <property type="match status" value="1"/>
</dbReference>
<evidence type="ECO:0000259" key="10">
    <source>
        <dbReference type="SMART" id="SM01274"/>
    </source>
</evidence>
<dbReference type="SMART" id="SM01274">
    <property type="entry name" value="malic"/>
    <property type="match status" value="1"/>
</dbReference>
<feature type="binding site" evidence="6">
    <location>
        <position position="401"/>
    </location>
    <ligand>
        <name>(S)-malate</name>
        <dbReference type="ChEBI" id="CHEBI:15589"/>
    </ligand>
</feature>
<feature type="domain" description="Malic enzyme N-terminal" evidence="10">
    <location>
        <begin position="69"/>
        <end position="251"/>
    </location>
</feature>
<dbReference type="PRINTS" id="PR00072">
    <property type="entry name" value="MALOXRDTASE"/>
</dbReference>
<dbReference type="InterPro" id="IPR015884">
    <property type="entry name" value="Malic_enzyme_CS"/>
</dbReference>
<comment type="caution">
    <text evidence="11">The sequence shown here is derived from an EMBL/GenBank/DDBJ whole genome shotgun (WGS) entry which is preliminary data.</text>
</comment>
<dbReference type="GO" id="GO:0051287">
    <property type="term" value="F:NAD binding"/>
    <property type="evidence" value="ECO:0007669"/>
    <property type="project" value="InterPro"/>
</dbReference>
<dbReference type="FunFam" id="3.40.50.10380:FF:000004">
    <property type="entry name" value="Malic enzyme"/>
    <property type="match status" value="1"/>
</dbReference>
<evidence type="ECO:0000256" key="3">
    <source>
        <dbReference type="ARBA" id="ARBA00022723"/>
    </source>
</evidence>
<dbReference type="InterPro" id="IPR036291">
    <property type="entry name" value="NAD(P)-bd_dom_sf"/>
</dbReference>
<feature type="binding site" evidence="6">
    <location>
        <position position="445"/>
    </location>
    <ligand>
        <name>(S)-malate</name>
        <dbReference type="ChEBI" id="CHEBI:15589"/>
    </ligand>
</feature>
<dbReference type="Proteomes" id="UP000028582">
    <property type="component" value="Unassembled WGS sequence"/>
</dbReference>
<dbReference type="GO" id="GO:0006108">
    <property type="term" value="P:malate metabolic process"/>
    <property type="evidence" value="ECO:0007669"/>
    <property type="project" value="TreeGrafter"/>
</dbReference>
<dbReference type="FunFam" id="3.40.50.720:FF:000060">
    <property type="entry name" value="Malic enzyme"/>
    <property type="match status" value="1"/>
</dbReference>
<dbReference type="GO" id="GO:0004473">
    <property type="term" value="F:malate dehydrogenase (decarboxylating) (NADP+) activity"/>
    <property type="evidence" value="ECO:0007669"/>
    <property type="project" value="TreeGrafter"/>
</dbReference>